<keyword evidence="11 20" id="KW-0175">Coiled coil</keyword>
<dbReference type="InterPro" id="IPR053821">
    <property type="entry name" value="Sde2_Ubi"/>
</dbReference>
<evidence type="ECO:0000256" key="18">
    <source>
        <dbReference type="ARBA" id="ARBA00045767"/>
    </source>
</evidence>
<feature type="compositionally biased region" description="Polar residues" evidence="21">
    <location>
        <begin position="313"/>
        <end position="326"/>
    </location>
</feature>
<evidence type="ECO:0000256" key="5">
    <source>
        <dbReference type="ARBA" id="ARBA00022517"/>
    </source>
</evidence>
<sequence>MALWVRDLLASGAQPVPLPAEDRSVCGLLRARCRVQGLPEEHFYIKCNGRLVNSEDVLHEGAVYSLEPRLCGGKGGFGSMLRALGAQIEKTTNREACRDLSGRRLRDVNHEKAMAEWVKQQAEREADKEQRRVERLKRKLAEPKHFFTNPDYQQQCHEMAERLEDSVLKGMQASSSTMVSPESSESRKRPADSEKGATSEKKKCFWLGVEGLEDPDSSQDSSSSEDDDSPGTSGSCTVSSGNHVKMVESTEQCPNSSEDSRSCSSASDAAENLQEEGKRARKDLVEDPPITEAAAVEKHETARTTKDRDQAHASDTQEPVSQLQSTETSTIDLLEFNSVAELEAIGLDKLKFELTALGLKCGGTLQERAARLFSVRGLLRDQIDPALFAKPSKGKKK</sequence>
<evidence type="ECO:0000256" key="17">
    <source>
        <dbReference type="ARBA" id="ARBA00045469"/>
    </source>
</evidence>
<dbReference type="PANTHER" id="PTHR12786">
    <property type="entry name" value="SPLICING FACTOR SF3A-RELATED"/>
    <property type="match status" value="1"/>
</dbReference>
<evidence type="ECO:0000256" key="8">
    <source>
        <dbReference type="ARBA" id="ARBA00022705"/>
    </source>
</evidence>
<protein>
    <recommendedName>
        <fullName evidence="16">Replication stress response regulator SDE2</fullName>
    </recommendedName>
</protein>
<keyword evidence="6" id="KW-0132">Cell division</keyword>
<proteinExistence type="inferred from homology"/>
<feature type="domain" description="SDE2/SF3A3 SAP" evidence="22">
    <location>
        <begin position="312"/>
        <end position="390"/>
    </location>
</feature>
<evidence type="ECO:0000256" key="1">
    <source>
        <dbReference type="ARBA" id="ARBA00004123"/>
    </source>
</evidence>
<feature type="domain" description="SDE2-like" evidence="24">
    <location>
        <begin position="72"/>
        <end position="167"/>
    </location>
</feature>
<evidence type="ECO:0000256" key="21">
    <source>
        <dbReference type="SAM" id="MobiDB-lite"/>
    </source>
</evidence>
<feature type="domain" description="Splicing regulator SDE2 ubiquitin" evidence="23">
    <location>
        <begin position="3"/>
        <end position="71"/>
    </location>
</feature>
<feature type="compositionally biased region" description="Low complexity" evidence="21">
    <location>
        <begin position="174"/>
        <end position="183"/>
    </location>
</feature>
<comment type="function">
    <text evidence="18">Inhibits translesion DNA synthesis by preventing monoubiquitination of PCNA, this is necessary to counteract damage due to ultraviolet light-induced replication stress. SDE2 is cleaved following PCNA binding, and its complete degradation is necessary to allow S-phase progression following DNA damage.</text>
</comment>
<evidence type="ECO:0000256" key="4">
    <source>
        <dbReference type="ARBA" id="ARBA00022490"/>
    </source>
</evidence>
<evidence type="ECO:0000259" key="24">
    <source>
        <dbReference type="Pfam" id="PF22782"/>
    </source>
</evidence>
<evidence type="ECO:0000256" key="2">
    <source>
        <dbReference type="ARBA" id="ARBA00004496"/>
    </source>
</evidence>
<keyword evidence="8" id="KW-0235">DNA replication</keyword>
<comment type="similarity">
    <text evidence="3">Belongs to the SDE2 family.</text>
</comment>
<dbReference type="Pfam" id="PF13297">
    <property type="entry name" value="SDE2_2C"/>
    <property type="match status" value="1"/>
</dbReference>
<dbReference type="InterPro" id="IPR025086">
    <property type="entry name" value="SDE2/SF3A3_SAP"/>
</dbReference>
<reference evidence="25" key="1">
    <citation type="submission" date="2022-12" db="EMBL/GenBank/DDBJ databases">
        <authorList>
            <person name="Alioto T."/>
            <person name="Alioto T."/>
            <person name="Gomez Garrido J."/>
        </authorList>
    </citation>
    <scope>NUCLEOTIDE SEQUENCE</scope>
</reference>
<dbReference type="GO" id="GO:0003677">
    <property type="term" value="F:DNA binding"/>
    <property type="evidence" value="ECO:0007669"/>
    <property type="project" value="UniProtKB-KW"/>
</dbReference>
<feature type="compositionally biased region" description="Basic and acidic residues" evidence="21">
    <location>
        <begin position="184"/>
        <end position="203"/>
    </location>
</feature>
<evidence type="ECO:0000256" key="7">
    <source>
        <dbReference type="ARBA" id="ARBA00022664"/>
    </source>
</evidence>
<keyword evidence="14" id="KW-0539">Nucleus</keyword>
<evidence type="ECO:0000256" key="9">
    <source>
        <dbReference type="ARBA" id="ARBA00022776"/>
    </source>
</evidence>
<feature type="compositionally biased region" description="Low complexity" evidence="21">
    <location>
        <begin position="262"/>
        <end position="271"/>
    </location>
</feature>
<dbReference type="GO" id="GO:0005634">
    <property type="term" value="C:nucleus"/>
    <property type="evidence" value="ECO:0007669"/>
    <property type="project" value="UniProtKB-SubCell"/>
</dbReference>
<keyword evidence="4" id="KW-0963">Cytoplasm</keyword>
<comment type="subcellular location">
    <subcellularLocation>
        <location evidence="2">Cytoplasm</location>
    </subcellularLocation>
    <subcellularLocation>
        <location evidence="1">Nucleus</location>
    </subcellularLocation>
</comment>
<feature type="compositionally biased region" description="Basic and acidic residues" evidence="21">
    <location>
        <begin position="275"/>
        <end position="285"/>
    </location>
</feature>
<dbReference type="InterPro" id="IPR051421">
    <property type="entry name" value="RNA_Proc_DNA_Dmg_Regulator"/>
</dbReference>
<evidence type="ECO:0000256" key="20">
    <source>
        <dbReference type="SAM" id="Coils"/>
    </source>
</evidence>
<dbReference type="GO" id="GO:0003723">
    <property type="term" value="F:RNA binding"/>
    <property type="evidence" value="ECO:0007669"/>
    <property type="project" value="UniProtKB-KW"/>
</dbReference>
<keyword evidence="9" id="KW-0498">Mitosis</keyword>
<evidence type="ECO:0000313" key="26">
    <source>
        <dbReference type="Proteomes" id="UP001178461"/>
    </source>
</evidence>
<keyword evidence="15" id="KW-0131">Cell cycle</keyword>
<feature type="region of interest" description="Disordered" evidence="21">
    <location>
        <begin position="171"/>
        <end position="326"/>
    </location>
</feature>
<dbReference type="GO" id="GO:0042254">
    <property type="term" value="P:ribosome biogenesis"/>
    <property type="evidence" value="ECO:0007669"/>
    <property type="project" value="UniProtKB-KW"/>
</dbReference>
<evidence type="ECO:0000259" key="22">
    <source>
        <dbReference type="Pfam" id="PF13297"/>
    </source>
</evidence>
<evidence type="ECO:0000256" key="15">
    <source>
        <dbReference type="ARBA" id="ARBA00023306"/>
    </source>
</evidence>
<feature type="compositionally biased region" description="Basic and acidic residues" evidence="21">
    <location>
        <begin position="295"/>
        <end position="312"/>
    </location>
</feature>
<dbReference type="GO" id="GO:0006397">
    <property type="term" value="P:mRNA processing"/>
    <property type="evidence" value="ECO:0007669"/>
    <property type="project" value="UniProtKB-KW"/>
</dbReference>
<keyword evidence="10" id="KW-0694">RNA-binding</keyword>
<keyword evidence="12" id="KW-0238">DNA-binding</keyword>
<evidence type="ECO:0000256" key="11">
    <source>
        <dbReference type="ARBA" id="ARBA00023054"/>
    </source>
</evidence>
<keyword evidence="5" id="KW-0690">Ribosome biogenesis</keyword>
<dbReference type="GO" id="GO:0006260">
    <property type="term" value="P:DNA replication"/>
    <property type="evidence" value="ECO:0007669"/>
    <property type="project" value="UniProtKB-KW"/>
</dbReference>
<gene>
    <name evidence="25" type="ORF">PODLI_1B025441</name>
</gene>
<evidence type="ECO:0000256" key="12">
    <source>
        <dbReference type="ARBA" id="ARBA00023125"/>
    </source>
</evidence>
<evidence type="ECO:0000256" key="14">
    <source>
        <dbReference type="ARBA" id="ARBA00023242"/>
    </source>
</evidence>
<keyword evidence="13" id="KW-0508">mRNA splicing</keyword>
<dbReference type="Pfam" id="PF22782">
    <property type="entry name" value="SDE2"/>
    <property type="match status" value="1"/>
</dbReference>
<dbReference type="Pfam" id="PF22781">
    <property type="entry name" value="Sde2_N_Ubi_vert"/>
    <property type="match status" value="1"/>
</dbReference>
<comment type="function">
    <text evidence="17">Plays a role in ribosome biogenesis by enabling SNORD3- and SNORD118-dependent cleavage of the 47S rRNA precursor. Binds ncRNA (non-coding RNA) including the snoRNAs SNORD3 and SNORD118.</text>
</comment>
<organism evidence="25 26">
    <name type="scientific">Podarcis lilfordi</name>
    <name type="common">Lilford's wall lizard</name>
    <dbReference type="NCBI Taxonomy" id="74358"/>
    <lineage>
        <taxon>Eukaryota</taxon>
        <taxon>Metazoa</taxon>
        <taxon>Chordata</taxon>
        <taxon>Craniata</taxon>
        <taxon>Vertebrata</taxon>
        <taxon>Euteleostomi</taxon>
        <taxon>Lepidosauria</taxon>
        <taxon>Squamata</taxon>
        <taxon>Bifurcata</taxon>
        <taxon>Unidentata</taxon>
        <taxon>Episquamata</taxon>
        <taxon>Laterata</taxon>
        <taxon>Lacertibaenia</taxon>
        <taxon>Lacertidae</taxon>
        <taxon>Podarcis</taxon>
    </lineage>
</organism>
<dbReference type="GO" id="GO:0051301">
    <property type="term" value="P:cell division"/>
    <property type="evidence" value="ECO:0007669"/>
    <property type="project" value="UniProtKB-KW"/>
</dbReference>
<comment type="function">
    <text evidence="19">Plays a role in pre-mRNA splicing by facilitating excision of relatively short introns featuring weak 3'-splice sites (ss) and high GC content. May recruit CACTIN to the spliceosome.</text>
</comment>
<accession>A0AA35K4V3</accession>
<evidence type="ECO:0000256" key="13">
    <source>
        <dbReference type="ARBA" id="ARBA00023187"/>
    </source>
</evidence>
<dbReference type="Proteomes" id="UP001178461">
    <property type="component" value="Chromosome 3"/>
</dbReference>
<dbReference type="GO" id="GO:0008380">
    <property type="term" value="P:RNA splicing"/>
    <property type="evidence" value="ECO:0007669"/>
    <property type="project" value="UniProtKB-KW"/>
</dbReference>
<dbReference type="GO" id="GO:0005737">
    <property type="term" value="C:cytoplasm"/>
    <property type="evidence" value="ECO:0007669"/>
    <property type="project" value="UniProtKB-SubCell"/>
</dbReference>
<name>A0AA35K4V3_9SAUR</name>
<evidence type="ECO:0000256" key="3">
    <source>
        <dbReference type="ARBA" id="ARBA00008726"/>
    </source>
</evidence>
<dbReference type="PANTHER" id="PTHR12786:SF1">
    <property type="entry name" value="SPLICING REGULATOR SDE2"/>
    <property type="match status" value="1"/>
</dbReference>
<evidence type="ECO:0000256" key="16">
    <source>
        <dbReference type="ARBA" id="ARBA00034556"/>
    </source>
</evidence>
<feature type="compositionally biased region" description="Acidic residues" evidence="21">
    <location>
        <begin position="211"/>
        <end position="229"/>
    </location>
</feature>
<dbReference type="InterPro" id="IPR053822">
    <property type="entry name" value="SDE2-like_dom"/>
</dbReference>
<evidence type="ECO:0000259" key="23">
    <source>
        <dbReference type="Pfam" id="PF22781"/>
    </source>
</evidence>
<evidence type="ECO:0000256" key="19">
    <source>
        <dbReference type="ARBA" id="ARBA00045882"/>
    </source>
</evidence>
<dbReference type="EMBL" id="OX395128">
    <property type="protein sequence ID" value="CAI5770877.1"/>
    <property type="molecule type" value="Genomic_DNA"/>
</dbReference>
<dbReference type="AlphaFoldDB" id="A0AA35K4V3"/>
<evidence type="ECO:0000256" key="6">
    <source>
        <dbReference type="ARBA" id="ARBA00022618"/>
    </source>
</evidence>
<evidence type="ECO:0000313" key="25">
    <source>
        <dbReference type="EMBL" id="CAI5770877.1"/>
    </source>
</evidence>
<keyword evidence="26" id="KW-1185">Reference proteome</keyword>
<feature type="coiled-coil region" evidence="20">
    <location>
        <begin position="105"/>
        <end position="139"/>
    </location>
</feature>
<evidence type="ECO:0000256" key="10">
    <source>
        <dbReference type="ARBA" id="ARBA00022884"/>
    </source>
</evidence>
<keyword evidence="7" id="KW-0507">mRNA processing</keyword>